<keyword evidence="3" id="KW-1185">Reference proteome</keyword>
<evidence type="ECO:0000313" key="2">
    <source>
        <dbReference type="EMBL" id="KMS95807.1"/>
    </source>
</evidence>
<protein>
    <submittedName>
        <fullName evidence="2">Uncharacterized protein</fullName>
    </submittedName>
</protein>
<evidence type="ECO:0000256" key="1">
    <source>
        <dbReference type="SAM" id="MobiDB-lite"/>
    </source>
</evidence>
<organism evidence="2 3">
    <name type="scientific">Beta vulgaris subsp. vulgaris</name>
    <name type="common">Beet</name>
    <dbReference type="NCBI Taxonomy" id="3555"/>
    <lineage>
        <taxon>Eukaryota</taxon>
        <taxon>Viridiplantae</taxon>
        <taxon>Streptophyta</taxon>
        <taxon>Embryophyta</taxon>
        <taxon>Tracheophyta</taxon>
        <taxon>Spermatophyta</taxon>
        <taxon>Magnoliopsida</taxon>
        <taxon>eudicotyledons</taxon>
        <taxon>Gunneridae</taxon>
        <taxon>Pentapetalae</taxon>
        <taxon>Caryophyllales</taxon>
        <taxon>Chenopodiaceae</taxon>
        <taxon>Betoideae</taxon>
        <taxon>Beta</taxon>
    </lineage>
</organism>
<proteinExistence type="predicted"/>
<evidence type="ECO:0000313" key="3">
    <source>
        <dbReference type="Proteomes" id="UP000035740"/>
    </source>
</evidence>
<accession>A0A0J8B7P0</accession>
<feature type="region of interest" description="Disordered" evidence="1">
    <location>
        <begin position="1"/>
        <end position="22"/>
    </location>
</feature>
<dbReference type="EMBL" id="KQ090433">
    <property type="protein sequence ID" value="KMS95807.1"/>
    <property type="molecule type" value="Genomic_DNA"/>
</dbReference>
<dbReference type="Proteomes" id="UP000035740">
    <property type="component" value="Unassembled WGS sequence"/>
</dbReference>
<dbReference type="AlphaFoldDB" id="A0A0J8B7P0"/>
<reference evidence="2 3" key="1">
    <citation type="journal article" date="2014" name="Nature">
        <title>The genome of the recently domesticated crop plant sugar beet (Beta vulgaris).</title>
        <authorList>
            <person name="Dohm J.C."/>
            <person name="Minoche A.E."/>
            <person name="Holtgrawe D."/>
            <person name="Capella-Gutierrez S."/>
            <person name="Zakrzewski F."/>
            <person name="Tafer H."/>
            <person name="Rupp O."/>
            <person name="Sorensen T.R."/>
            <person name="Stracke R."/>
            <person name="Reinhardt R."/>
            <person name="Goesmann A."/>
            <person name="Kraft T."/>
            <person name="Schulz B."/>
            <person name="Stadler P.F."/>
            <person name="Schmidt T."/>
            <person name="Gabaldon T."/>
            <person name="Lehrach H."/>
            <person name="Weisshaar B."/>
            <person name="Himmelbauer H."/>
        </authorList>
    </citation>
    <scope>NUCLEOTIDE SEQUENCE [LARGE SCALE GENOMIC DNA]</scope>
    <source>
        <tissue evidence="2">Taproot</tissue>
    </source>
</reference>
<sequence length="223" mass="23166">MDSHPNFKEALIANPYPSTGDGASSSSTFVIPSVPVSSECPPSSFINTTALENADGLGPLKYVGLPVKIPAKGVTISDVEQVPDKVFDISAPKNSSLSGKGKGKDLFVAGPVPDDSSDDEALVLIPPISPPGIEHGSKKIVETGEKVPLVAHPAPTRVYVSSALIDASKYIPLSSSDGSPLCEDFGNAFDMSAPLIEHQLGEGFDDLSPGAIILSLLFTRTIP</sequence>
<dbReference type="Gramene" id="KMS95807">
    <property type="protein sequence ID" value="KMS95807"/>
    <property type="gene ID" value="BVRB_004650"/>
</dbReference>
<name>A0A0J8B7P0_BETVV</name>
<gene>
    <name evidence="2" type="ORF">BVRB_004650</name>
</gene>